<feature type="signal peptide" evidence="2">
    <location>
        <begin position="1"/>
        <end position="21"/>
    </location>
</feature>
<keyword evidence="1" id="KW-0472">Membrane</keyword>
<keyword evidence="4" id="KW-1185">Reference proteome</keyword>
<evidence type="ECO:0000256" key="1">
    <source>
        <dbReference type="SAM" id="Phobius"/>
    </source>
</evidence>
<comment type="caution">
    <text evidence="3">The sequence shown here is derived from an EMBL/GenBank/DDBJ whole genome shotgun (WGS) entry which is preliminary data.</text>
</comment>
<evidence type="ECO:0000256" key="2">
    <source>
        <dbReference type="SAM" id="SignalP"/>
    </source>
</evidence>
<dbReference type="Proteomes" id="UP000736672">
    <property type="component" value="Unassembled WGS sequence"/>
</dbReference>
<feature type="transmembrane region" description="Helical" evidence="1">
    <location>
        <begin position="197"/>
        <end position="216"/>
    </location>
</feature>
<dbReference type="OrthoDB" id="5090168at2759"/>
<accession>A0A9P9G3Z9</accession>
<name>A0A9P9G3Z9_FUSSL</name>
<feature type="transmembrane region" description="Helical" evidence="1">
    <location>
        <begin position="126"/>
        <end position="147"/>
    </location>
</feature>
<dbReference type="EMBL" id="JAGTJS010000030">
    <property type="protein sequence ID" value="KAH7232011.1"/>
    <property type="molecule type" value="Genomic_DNA"/>
</dbReference>
<dbReference type="AlphaFoldDB" id="A0A9P9G3Z9"/>
<organism evidence="3 4">
    <name type="scientific">Fusarium solani</name>
    <name type="common">Filamentous fungus</name>
    <dbReference type="NCBI Taxonomy" id="169388"/>
    <lineage>
        <taxon>Eukaryota</taxon>
        <taxon>Fungi</taxon>
        <taxon>Dikarya</taxon>
        <taxon>Ascomycota</taxon>
        <taxon>Pezizomycotina</taxon>
        <taxon>Sordariomycetes</taxon>
        <taxon>Hypocreomycetidae</taxon>
        <taxon>Hypocreales</taxon>
        <taxon>Nectriaceae</taxon>
        <taxon>Fusarium</taxon>
        <taxon>Fusarium solani species complex</taxon>
    </lineage>
</organism>
<feature type="transmembrane region" description="Helical" evidence="1">
    <location>
        <begin position="51"/>
        <end position="71"/>
    </location>
</feature>
<protein>
    <submittedName>
        <fullName evidence="3">Uncharacterized protein</fullName>
    </submittedName>
</protein>
<proteinExistence type="predicted"/>
<feature type="transmembrane region" description="Helical" evidence="1">
    <location>
        <begin position="154"/>
        <end position="177"/>
    </location>
</feature>
<sequence length="307" mass="33926">MALKRLSVLLLCLGLATCSAAQDAYIKVTLDPTYRTVPPPNDDFPQDPSHIWVIQCILLPISLTCVGLSLWENKRWGSTVPAALTIGSASFVLVEAVNCFLGNVYWSTSHDPKKLMFTLLGSDFDIYVGIIWWSYGAVLSCGIFAALNRNIRTGWLWALLAFAGFLDIVLEECMLIYGGVYIYYGHQPLIFNTFPCWWAFCNVSSIFLGISITYRYRHLLHGWKSLLVPPILPICYAGPQVLAGLPTMYAVQADYSPLVTELCGVASCGLAVIQVGIVMDTVLARNPTDVNQAGPNRQSKLAHRKIL</sequence>
<keyword evidence="1" id="KW-1133">Transmembrane helix</keyword>
<feature type="chain" id="PRO_5040119379" evidence="2">
    <location>
        <begin position="22"/>
        <end position="307"/>
    </location>
</feature>
<keyword evidence="1" id="KW-0812">Transmembrane</keyword>
<feature type="transmembrane region" description="Helical" evidence="1">
    <location>
        <begin position="83"/>
        <end position="106"/>
    </location>
</feature>
<evidence type="ECO:0000313" key="4">
    <source>
        <dbReference type="Proteomes" id="UP000736672"/>
    </source>
</evidence>
<reference evidence="3" key="1">
    <citation type="journal article" date="2021" name="Nat. Commun.">
        <title>Genetic determinants of endophytism in the Arabidopsis root mycobiome.</title>
        <authorList>
            <person name="Mesny F."/>
            <person name="Miyauchi S."/>
            <person name="Thiergart T."/>
            <person name="Pickel B."/>
            <person name="Atanasova L."/>
            <person name="Karlsson M."/>
            <person name="Huettel B."/>
            <person name="Barry K.W."/>
            <person name="Haridas S."/>
            <person name="Chen C."/>
            <person name="Bauer D."/>
            <person name="Andreopoulos W."/>
            <person name="Pangilinan J."/>
            <person name="LaButti K."/>
            <person name="Riley R."/>
            <person name="Lipzen A."/>
            <person name="Clum A."/>
            <person name="Drula E."/>
            <person name="Henrissat B."/>
            <person name="Kohler A."/>
            <person name="Grigoriev I.V."/>
            <person name="Martin F.M."/>
            <person name="Hacquard S."/>
        </authorList>
    </citation>
    <scope>NUCLEOTIDE SEQUENCE</scope>
    <source>
        <strain evidence="3">FSSC 5 MPI-SDFR-AT-0091</strain>
    </source>
</reference>
<evidence type="ECO:0000313" key="3">
    <source>
        <dbReference type="EMBL" id="KAH7232011.1"/>
    </source>
</evidence>
<gene>
    <name evidence="3" type="ORF">B0J15DRAFT_555402</name>
</gene>
<keyword evidence="2" id="KW-0732">Signal</keyword>